<dbReference type="InterPro" id="IPR012944">
    <property type="entry name" value="SusD_RagB_dom"/>
</dbReference>
<evidence type="ECO:0000256" key="5">
    <source>
        <dbReference type="ARBA" id="ARBA00023237"/>
    </source>
</evidence>
<proteinExistence type="inferred from homology"/>
<sequence>MKKRFSLILPVLFAWLLTFVSCKKDFLDERPDKALLVPQTAADMQFLLDNNQVFNLSPGLFNNADGDTWTTETGYNGYLLEQERASYTWSPDIFGNAQAGDWNIPYQQIFYANVVLEGLDKLGTATGPDKDALRGTALFYRSYAYFNLLQEFARPYNPLTAATDPGVPLRLSSDVTFKADRSTVGNCYAQLIRDLLAARRLLPAATSFKTRPGVAAAFALLSRVYLNMADYEVAGRYADSCLQQNAALIDYNTVNAAATRPFPRALPNSNEEIIFYSVALSYTFTSSASPTLADPALYSSYAVNDLRSTVFFRSLPPGFKFKGNYAGILSAFSGIATDELYLTRAECSARGGRTTVALADLNTLLSKRWKAGTFVPLTAGSSEEALALVLRERRKELTGRGTRWTDLRRLNPDPRFAIALSRTILGKTYTLEPNSKWYTYPIPAEEVRLNNLVQNER</sequence>
<evidence type="ECO:0000256" key="3">
    <source>
        <dbReference type="ARBA" id="ARBA00022729"/>
    </source>
</evidence>
<dbReference type="AlphaFoldDB" id="A0A3E2NVS8"/>
<name>A0A3E2NVS8_9SPHI</name>
<evidence type="ECO:0000256" key="1">
    <source>
        <dbReference type="ARBA" id="ARBA00004442"/>
    </source>
</evidence>
<feature type="domain" description="RagB/SusD" evidence="6">
    <location>
        <begin position="339"/>
        <end position="455"/>
    </location>
</feature>
<keyword evidence="5" id="KW-0998">Cell outer membrane</keyword>
<evidence type="ECO:0000256" key="4">
    <source>
        <dbReference type="ARBA" id="ARBA00023136"/>
    </source>
</evidence>
<dbReference type="RefSeq" id="WP_117382016.1">
    <property type="nucleotide sequence ID" value="NZ_QWDE01000001.1"/>
</dbReference>
<accession>A0A3E2NVS8</accession>
<dbReference type="OrthoDB" id="653598at2"/>
<keyword evidence="4" id="KW-0472">Membrane</keyword>
<comment type="subcellular location">
    <subcellularLocation>
        <location evidence="1">Cell outer membrane</location>
    </subcellularLocation>
</comment>
<keyword evidence="3" id="KW-0732">Signal</keyword>
<dbReference type="Proteomes" id="UP000260823">
    <property type="component" value="Unassembled WGS sequence"/>
</dbReference>
<dbReference type="Gene3D" id="1.25.40.390">
    <property type="match status" value="1"/>
</dbReference>
<reference evidence="8 9" key="1">
    <citation type="submission" date="2018-08" db="EMBL/GenBank/DDBJ databases">
        <title>Mucilaginibacter terrae sp. nov., isolated from manganese diggings.</title>
        <authorList>
            <person name="Huang Y."/>
            <person name="Zhou Z."/>
        </authorList>
    </citation>
    <scope>NUCLEOTIDE SEQUENCE [LARGE SCALE GENOMIC DNA]</scope>
    <source>
        <strain evidence="8 9">ZH6</strain>
    </source>
</reference>
<dbReference type="SUPFAM" id="SSF48452">
    <property type="entry name" value="TPR-like"/>
    <property type="match status" value="1"/>
</dbReference>
<evidence type="ECO:0000256" key="2">
    <source>
        <dbReference type="ARBA" id="ARBA00006275"/>
    </source>
</evidence>
<evidence type="ECO:0000259" key="6">
    <source>
        <dbReference type="Pfam" id="PF07980"/>
    </source>
</evidence>
<dbReference type="PROSITE" id="PS51257">
    <property type="entry name" value="PROKAR_LIPOPROTEIN"/>
    <property type="match status" value="1"/>
</dbReference>
<gene>
    <name evidence="8" type="ORF">DYU05_05800</name>
</gene>
<evidence type="ECO:0000313" key="8">
    <source>
        <dbReference type="EMBL" id="RFZ85115.1"/>
    </source>
</evidence>
<dbReference type="InterPro" id="IPR033985">
    <property type="entry name" value="SusD-like_N"/>
</dbReference>
<evidence type="ECO:0000313" key="9">
    <source>
        <dbReference type="Proteomes" id="UP000260823"/>
    </source>
</evidence>
<dbReference type="Pfam" id="PF14322">
    <property type="entry name" value="SusD-like_3"/>
    <property type="match status" value="1"/>
</dbReference>
<dbReference type="EMBL" id="QWDE01000001">
    <property type="protein sequence ID" value="RFZ85115.1"/>
    <property type="molecule type" value="Genomic_DNA"/>
</dbReference>
<protein>
    <submittedName>
        <fullName evidence="8">RagB/SusD family nutrient uptake outer membrane protein</fullName>
    </submittedName>
</protein>
<keyword evidence="9" id="KW-1185">Reference proteome</keyword>
<comment type="similarity">
    <text evidence="2">Belongs to the SusD family.</text>
</comment>
<evidence type="ECO:0000259" key="7">
    <source>
        <dbReference type="Pfam" id="PF14322"/>
    </source>
</evidence>
<dbReference type="GO" id="GO:0009279">
    <property type="term" value="C:cell outer membrane"/>
    <property type="evidence" value="ECO:0007669"/>
    <property type="project" value="UniProtKB-SubCell"/>
</dbReference>
<comment type="caution">
    <text evidence="8">The sequence shown here is derived from an EMBL/GenBank/DDBJ whole genome shotgun (WGS) entry which is preliminary data.</text>
</comment>
<organism evidence="8 9">
    <name type="scientific">Mucilaginibacter terrenus</name>
    <dbReference type="NCBI Taxonomy" id="2482727"/>
    <lineage>
        <taxon>Bacteria</taxon>
        <taxon>Pseudomonadati</taxon>
        <taxon>Bacteroidota</taxon>
        <taxon>Sphingobacteriia</taxon>
        <taxon>Sphingobacteriales</taxon>
        <taxon>Sphingobacteriaceae</taxon>
        <taxon>Mucilaginibacter</taxon>
    </lineage>
</organism>
<dbReference type="InterPro" id="IPR011990">
    <property type="entry name" value="TPR-like_helical_dom_sf"/>
</dbReference>
<dbReference type="Pfam" id="PF07980">
    <property type="entry name" value="SusD_RagB"/>
    <property type="match status" value="1"/>
</dbReference>
<feature type="domain" description="SusD-like N-terminal" evidence="7">
    <location>
        <begin position="25"/>
        <end position="226"/>
    </location>
</feature>